<name>A0A0F9SU19_9ZZZZ</name>
<evidence type="ECO:0000313" key="1">
    <source>
        <dbReference type="EMBL" id="KKN66127.1"/>
    </source>
</evidence>
<protein>
    <submittedName>
        <fullName evidence="1">Uncharacterized protein</fullName>
    </submittedName>
</protein>
<dbReference type="EMBL" id="LAZR01000509">
    <property type="protein sequence ID" value="KKN66127.1"/>
    <property type="molecule type" value="Genomic_DNA"/>
</dbReference>
<reference evidence="1" key="1">
    <citation type="journal article" date="2015" name="Nature">
        <title>Complex archaea that bridge the gap between prokaryotes and eukaryotes.</title>
        <authorList>
            <person name="Spang A."/>
            <person name="Saw J.H."/>
            <person name="Jorgensen S.L."/>
            <person name="Zaremba-Niedzwiedzka K."/>
            <person name="Martijn J."/>
            <person name="Lind A.E."/>
            <person name="van Eijk R."/>
            <person name="Schleper C."/>
            <person name="Guy L."/>
            <person name="Ettema T.J."/>
        </authorList>
    </citation>
    <scope>NUCLEOTIDE SEQUENCE</scope>
</reference>
<organism evidence="1">
    <name type="scientific">marine sediment metagenome</name>
    <dbReference type="NCBI Taxonomy" id="412755"/>
    <lineage>
        <taxon>unclassified sequences</taxon>
        <taxon>metagenomes</taxon>
        <taxon>ecological metagenomes</taxon>
    </lineage>
</organism>
<proteinExistence type="predicted"/>
<accession>A0A0F9SU19</accession>
<gene>
    <name evidence="1" type="ORF">LCGC14_0474170</name>
</gene>
<comment type="caution">
    <text evidence="1">The sequence shown here is derived from an EMBL/GenBank/DDBJ whole genome shotgun (WGS) entry which is preliminary data.</text>
</comment>
<dbReference type="AlphaFoldDB" id="A0A0F9SU19"/>
<sequence length="83" mass="9214">MKLNTVIKLPDGRVGTICWNHLDGAGGVWGEQHFEMPEGGFGDLPSPEFMLREPKVKEILVKIGHLPNVECVGNDFEIIREGN</sequence>